<reference evidence="1 2" key="1">
    <citation type="submission" date="2022-02" db="EMBL/GenBank/DDBJ databases">
        <title>Phenotypic, genotypic and serological characterization of Edwardsiella ictaluri from catfish and ornamental fish species.</title>
        <authorList>
            <person name="Rose D."/>
            <person name="Tekedar H.C."/>
            <person name="Waldbieser G.C."/>
            <person name="Aarattuthodi S."/>
            <person name="Griffin M.J."/>
        </authorList>
    </citation>
    <scope>NUCLEOTIDE SEQUENCE [LARGE SCALE GENOMIC DNA]</scope>
    <source>
        <strain evidence="1 2">13 TAL-140 K3</strain>
    </source>
</reference>
<dbReference type="GeneID" id="69540003"/>
<evidence type="ECO:0000313" key="1">
    <source>
        <dbReference type="EMBL" id="WFN97107.1"/>
    </source>
</evidence>
<sequence>MKKIYIHKDNLDSYTEYPVPEDTTDWYTVDVPDDFTLAGSVYNPQIGEFDTPALPPI</sequence>
<evidence type="ECO:0000313" key="2">
    <source>
        <dbReference type="Proteomes" id="UP001222680"/>
    </source>
</evidence>
<keyword evidence="2" id="KW-1185">Reference proteome</keyword>
<dbReference type="RefSeq" id="WP_015872373.1">
    <property type="nucleotide sequence ID" value="NZ_CM125427.1"/>
</dbReference>
<accession>A0ABY8GHW1</accession>
<evidence type="ECO:0008006" key="3">
    <source>
        <dbReference type="Google" id="ProtNLM"/>
    </source>
</evidence>
<dbReference type="EMBL" id="CP092014">
    <property type="protein sequence ID" value="WFN97107.1"/>
    <property type="molecule type" value="Genomic_DNA"/>
</dbReference>
<dbReference type="Proteomes" id="UP001222680">
    <property type="component" value="Chromosome"/>
</dbReference>
<gene>
    <name evidence="1" type="ORF">MAY91_03055</name>
</gene>
<protein>
    <recommendedName>
        <fullName evidence="3">Tail fiber assembly protein</fullName>
    </recommendedName>
</protein>
<organism evidence="1 2">
    <name type="scientific">Edwardsiella ictaluri</name>
    <dbReference type="NCBI Taxonomy" id="67780"/>
    <lineage>
        <taxon>Bacteria</taxon>
        <taxon>Pseudomonadati</taxon>
        <taxon>Pseudomonadota</taxon>
        <taxon>Gammaproteobacteria</taxon>
        <taxon>Enterobacterales</taxon>
        <taxon>Hafniaceae</taxon>
        <taxon>Edwardsiella</taxon>
    </lineage>
</organism>
<name>A0ABY8GHW1_EDWIC</name>
<proteinExistence type="predicted"/>